<name>A0A075NVN0_9ALTE</name>
<dbReference type="GeneID" id="78253626"/>
<organism evidence="2 3">
    <name type="scientific">Alteromonas australica</name>
    <dbReference type="NCBI Taxonomy" id="589873"/>
    <lineage>
        <taxon>Bacteria</taxon>
        <taxon>Pseudomonadati</taxon>
        <taxon>Pseudomonadota</taxon>
        <taxon>Gammaproteobacteria</taxon>
        <taxon>Alteromonadales</taxon>
        <taxon>Alteromonadaceae</taxon>
        <taxon>Alteromonas/Salinimonas group</taxon>
        <taxon>Alteromonas</taxon>
    </lineage>
</organism>
<dbReference type="InterPro" id="IPR001109">
    <property type="entry name" value="Hydrogenase_HupF/HypC"/>
</dbReference>
<dbReference type="AlphaFoldDB" id="A0A075NVN0"/>
<dbReference type="GO" id="GO:1902670">
    <property type="term" value="F:carbon dioxide binding"/>
    <property type="evidence" value="ECO:0007669"/>
    <property type="project" value="TreeGrafter"/>
</dbReference>
<dbReference type="GO" id="GO:0051604">
    <property type="term" value="P:protein maturation"/>
    <property type="evidence" value="ECO:0007669"/>
    <property type="project" value="TreeGrafter"/>
</dbReference>
<accession>A0A075NVN0</accession>
<dbReference type="Proteomes" id="UP000056090">
    <property type="component" value="Chromosome"/>
</dbReference>
<dbReference type="GO" id="GO:0005506">
    <property type="term" value="F:iron ion binding"/>
    <property type="evidence" value="ECO:0007669"/>
    <property type="project" value="TreeGrafter"/>
</dbReference>
<dbReference type="EMBL" id="CP008849">
    <property type="protein sequence ID" value="AIF97488.1"/>
    <property type="molecule type" value="Genomic_DNA"/>
</dbReference>
<dbReference type="NCBIfam" id="TIGR00074">
    <property type="entry name" value="hypC_hupF"/>
    <property type="match status" value="1"/>
</dbReference>
<gene>
    <name evidence="2" type="ORF">EP13_01535</name>
</gene>
<evidence type="ECO:0000313" key="2">
    <source>
        <dbReference type="EMBL" id="AIF97488.1"/>
    </source>
</evidence>
<dbReference type="InterPro" id="IPR019812">
    <property type="entry name" value="Hydgase_assmbl_chp_CS"/>
</dbReference>
<dbReference type="KEGG" id="aal:EP13_01535"/>
<dbReference type="RefSeq" id="WP_012516860.1">
    <property type="nucleotide sequence ID" value="NZ_CBCSKJ010000005.1"/>
</dbReference>
<reference evidence="2 3" key="1">
    <citation type="submission" date="2014-06" db="EMBL/GenBank/DDBJ databases">
        <title>Genomes of Alteromonas australica, a world apart.</title>
        <authorList>
            <person name="Gonzaga A."/>
            <person name="Lopez-Perez M."/>
            <person name="Rodriguez-Valera F."/>
        </authorList>
    </citation>
    <scope>NUCLEOTIDE SEQUENCE [LARGE SCALE GENOMIC DNA]</scope>
    <source>
        <strain evidence="2 3">H 17</strain>
    </source>
</reference>
<dbReference type="Pfam" id="PF01455">
    <property type="entry name" value="HupF_HypC"/>
    <property type="match status" value="1"/>
</dbReference>
<dbReference type="eggNOG" id="COG0298">
    <property type="taxonomic scope" value="Bacteria"/>
</dbReference>
<dbReference type="PRINTS" id="PR00445">
    <property type="entry name" value="HUPFHYPC"/>
</dbReference>
<evidence type="ECO:0000256" key="1">
    <source>
        <dbReference type="ARBA" id="ARBA00006018"/>
    </source>
</evidence>
<dbReference type="SUPFAM" id="SSF159127">
    <property type="entry name" value="HupF/HypC-like"/>
    <property type="match status" value="1"/>
</dbReference>
<protein>
    <submittedName>
        <fullName evidence="2">Hydrogenase assembly protein HypC</fullName>
    </submittedName>
</protein>
<evidence type="ECO:0000313" key="3">
    <source>
        <dbReference type="Proteomes" id="UP000056090"/>
    </source>
</evidence>
<dbReference type="PANTHER" id="PTHR35177:SF2">
    <property type="entry name" value="HYDROGENASE MATURATION FACTOR HYBG"/>
    <property type="match status" value="1"/>
</dbReference>
<dbReference type="PANTHER" id="PTHR35177">
    <property type="entry name" value="HYDROGENASE MATURATION FACTOR HYBG"/>
    <property type="match status" value="1"/>
</dbReference>
<dbReference type="PROSITE" id="PS01097">
    <property type="entry name" value="HUPF_HYPC"/>
    <property type="match status" value="1"/>
</dbReference>
<dbReference type="Gene3D" id="2.30.30.140">
    <property type="match status" value="1"/>
</dbReference>
<keyword evidence="3" id="KW-1185">Reference proteome</keyword>
<proteinExistence type="inferred from homology"/>
<sequence>MCLAIPMKVIAIKGFNATCEAKGVSREVSLHLVQGLEVKVGDYVMVHVGYALQVITYDEAQVTWEMLDQVIAYDA</sequence>
<comment type="similarity">
    <text evidence="1">Belongs to the HupF/HypC family.</text>
</comment>